<reference evidence="1" key="1">
    <citation type="submission" date="2014-11" db="EMBL/GenBank/DDBJ databases">
        <authorList>
            <person name="Amaro Gonzalez C."/>
        </authorList>
    </citation>
    <scope>NUCLEOTIDE SEQUENCE</scope>
</reference>
<organism evidence="1">
    <name type="scientific">Anguilla anguilla</name>
    <name type="common">European freshwater eel</name>
    <name type="synonym">Muraena anguilla</name>
    <dbReference type="NCBI Taxonomy" id="7936"/>
    <lineage>
        <taxon>Eukaryota</taxon>
        <taxon>Metazoa</taxon>
        <taxon>Chordata</taxon>
        <taxon>Craniata</taxon>
        <taxon>Vertebrata</taxon>
        <taxon>Euteleostomi</taxon>
        <taxon>Actinopterygii</taxon>
        <taxon>Neopterygii</taxon>
        <taxon>Teleostei</taxon>
        <taxon>Anguilliformes</taxon>
        <taxon>Anguillidae</taxon>
        <taxon>Anguilla</taxon>
    </lineage>
</organism>
<accession>A0A0E9V694</accession>
<dbReference type="EMBL" id="GBXM01034928">
    <property type="protein sequence ID" value="JAH73649.1"/>
    <property type="molecule type" value="Transcribed_RNA"/>
</dbReference>
<protein>
    <submittedName>
        <fullName evidence="1">Uncharacterized protein</fullName>
    </submittedName>
</protein>
<dbReference type="AlphaFoldDB" id="A0A0E9V694"/>
<evidence type="ECO:0000313" key="1">
    <source>
        <dbReference type="EMBL" id="JAH73649.1"/>
    </source>
</evidence>
<reference evidence="1" key="2">
    <citation type="journal article" date="2015" name="Fish Shellfish Immunol.">
        <title>Early steps in the European eel (Anguilla anguilla)-Vibrio vulnificus interaction in the gills: Role of the RtxA13 toxin.</title>
        <authorList>
            <person name="Callol A."/>
            <person name="Pajuelo D."/>
            <person name="Ebbesson L."/>
            <person name="Teles M."/>
            <person name="MacKenzie S."/>
            <person name="Amaro C."/>
        </authorList>
    </citation>
    <scope>NUCLEOTIDE SEQUENCE</scope>
</reference>
<sequence>MGKRRFLQSRLSLLASKSLKEGTNPMKTMFT</sequence>
<name>A0A0E9V694_ANGAN</name>
<proteinExistence type="predicted"/>